<evidence type="ECO:0000313" key="6">
    <source>
        <dbReference type="EMBL" id="MBQ0930554.1"/>
    </source>
</evidence>
<evidence type="ECO:0000256" key="2">
    <source>
        <dbReference type="ARBA" id="ARBA00010742"/>
    </source>
</evidence>
<dbReference type="InterPro" id="IPR015168">
    <property type="entry name" value="SsuA/THI5"/>
</dbReference>
<dbReference type="RefSeq" id="WP_210853402.1">
    <property type="nucleotide sequence ID" value="NZ_JAGQDD010000004.1"/>
</dbReference>
<accession>A0A940YIK3</accession>
<protein>
    <submittedName>
        <fullName evidence="6">ABC transporter substrate-binding protein</fullName>
    </submittedName>
</protein>
<dbReference type="GO" id="GO:0042597">
    <property type="term" value="C:periplasmic space"/>
    <property type="evidence" value="ECO:0007669"/>
    <property type="project" value="UniProtKB-SubCell"/>
</dbReference>
<reference evidence="6 7" key="1">
    <citation type="submission" date="2021-04" db="EMBL/GenBank/DDBJ databases">
        <title>The genome sequence of Ideonella sp. 3Y2.</title>
        <authorList>
            <person name="Liu Y."/>
        </authorList>
    </citation>
    <scope>NUCLEOTIDE SEQUENCE [LARGE SCALE GENOMIC DNA]</scope>
    <source>
        <strain evidence="6 7">3Y2</strain>
    </source>
</reference>
<keyword evidence="7" id="KW-1185">Reference proteome</keyword>
<comment type="caution">
    <text evidence="6">The sequence shown here is derived from an EMBL/GenBank/DDBJ whole genome shotgun (WGS) entry which is preliminary data.</text>
</comment>
<evidence type="ECO:0000259" key="5">
    <source>
        <dbReference type="Pfam" id="PF09084"/>
    </source>
</evidence>
<feature type="domain" description="SsuA/THI5-like" evidence="5">
    <location>
        <begin position="65"/>
        <end position="248"/>
    </location>
</feature>
<dbReference type="Proteomes" id="UP000676246">
    <property type="component" value="Unassembled WGS sequence"/>
</dbReference>
<keyword evidence="3 4" id="KW-0732">Signal</keyword>
<feature type="chain" id="PRO_5037210240" evidence="4">
    <location>
        <begin position="29"/>
        <end position="327"/>
    </location>
</feature>
<evidence type="ECO:0000256" key="4">
    <source>
        <dbReference type="SAM" id="SignalP"/>
    </source>
</evidence>
<evidence type="ECO:0000256" key="3">
    <source>
        <dbReference type="ARBA" id="ARBA00022729"/>
    </source>
</evidence>
<proteinExistence type="inferred from homology"/>
<sequence>MTARLVFPRRRVCLAAALAALAPLSACRSGPQGPLRLGCHPWPGYELFFLARDLGDWPADAVHLVEMPSASSSLRGLGTQSLHAAGLTLDEVLSARARGMDLRVVGVLDVSMGADVVLARSHLGSVAALAGQRVGVEASAVGAVMLDAMLSRHGMRVSDVRIIPLDVDQHEAAWRERRIDALVTYDPTAGRLLAEGARPLFSSAEVPGSIVDVLAVQADVLEPRATQIRAALRAHFGALAALRQTPQQHLPLIARRLGISAGELEASLARLELPGVADNHAWLRPGGRLQDSADRLRQVMVRAGLLANPPGLELLGSADFLPAGGAA</sequence>
<organism evidence="6 7">
    <name type="scientific">Ideonella alba</name>
    <dbReference type="NCBI Taxonomy" id="2824118"/>
    <lineage>
        <taxon>Bacteria</taxon>
        <taxon>Pseudomonadati</taxon>
        <taxon>Pseudomonadota</taxon>
        <taxon>Betaproteobacteria</taxon>
        <taxon>Burkholderiales</taxon>
        <taxon>Sphaerotilaceae</taxon>
        <taxon>Ideonella</taxon>
    </lineage>
</organism>
<dbReference type="SUPFAM" id="SSF53850">
    <property type="entry name" value="Periplasmic binding protein-like II"/>
    <property type="match status" value="1"/>
</dbReference>
<dbReference type="PANTHER" id="PTHR30024:SF47">
    <property type="entry name" value="TAURINE-BINDING PERIPLASMIC PROTEIN"/>
    <property type="match status" value="1"/>
</dbReference>
<name>A0A940YIK3_9BURK</name>
<dbReference type="PANTHER" id="PTHR30024">
    <property type="entry name" value="ALIPHATIC SULFONATES-BINDING PROTEIN-RELATED"/>
    <property type="match status" value="1"/>
</dbReference>
<evidence type="ECO:0000256" key="1">
    <source>
        <dbReference type="ARBA" id="ARBA00004418"/>
    </source>
</evidence>
<comment type="similarity">
    <text evidence="2">Belongs to the bacterial solute-binding protein SsuA/TauA family.</text>
</comment>
<dbReference type="Gene3D" id="3.40.190.10">
    <property type="entry name" value="Periplasmic binding protein-like II"/>
    <property type="match status" value="2"/>
</dbReference>
<dbReference type="Pfam" id="PF09084">
    <property type="entry name" value="NMT1"/>
    <property type="match status" value="1"/>
</dbReference>
<dbReference type="EMBL" id="JAGQDD010000004">
    <property type="protein sequence ID" value="MBQ0930554.1"/>
    <property type="molecule type" value="Genomic_DNA"/>
</dbReference>
<feature type="signal peptide" evidence="4">
    <location>
        <begin position="1"/>
        <end position="28"/>
    </location>
</feature>
<dbReference type="AlphaFoldDB" id="A0A940YIK3"/>
<comment type="subcellular location">
    <subcellularLocation>
        <location evidence="1">Periplasm</location>
    </subcellularLocation>
</comment>
<evidence type="ECO:0000313" key="7">
    <source>
        <dbReference type="Proteomes" id="UP000676246"/>
    </source>
</evidence>
<gene>
    <name evidence="6" type="ORF">KAK03_08640</name>
</gene>